<evidence type="ECO:0000313" key="4">
    <source>
        <dbReference type="EMBL" id="MBO8447502.1"/>
    </source>
</evidence>
<evidence type="ECO:0000256" key="2">
    <source>
        <dbReference type="SAM" id="SignalP"/>
    </source>
</evidence>
<proteinExistence type="predicted"/>
<evidence type="ECO:0000259" key="3">
    <source>
        <dbReference type="Pfam" id="PF13525"/>
    </source>
</evidence>
<dbReference type="PANTHER" id="PTHR12558">
    <property type="entry name" value="CELL DIVISION CYCLE 16,23,27"/>
    <property type="match status" value="1"/>
</dbReference>
<sequence>MVKKSLYLILLCLAPFAAAVYAQKSPFDTPSARLFECGEEFFHKKDYSAADRYFSDFEAANKDKYSENLRQARKYRALCSFYLRRDDARLRLENYCNTYTYTYDVEDAEMCLGILDFEDGKYKQSLRRFDKVDASKIEKPLRMELMFYKGYSYIKQGSWQAAADEFAALSAMSENKYTSQAYYYNAFANYKLGNYTQALEDFYKIENDGDFPDVPYLICLCLYSDGDCTSMKQRAGKLISDGDIAGHSELLRLMGVCSYLSQDYADAVSYMSQYREAVKKMSREDWYVSGIACYSTGQWKDAVDYLSKAVSKTDDGISQNSCFHIANAYMQIGDSANARISYEAASRYKNDPRLTEDAMYNYAVLTYESGFSPFNETISAFERFISAFPQSEHIDKIYECLVSVYLTTNNYAAAYKSLQNIKTDNPIIKSAEERILYGMATDAIADRKYSAAMKNLRKIVEAPVTYNAEVKRKSLFWYAECLYKSKKYDEASRYYKAYISDKKSAKDKDFPMALYGLAYTAIRMNDYSAAVQSFNRFCTYSGKIEDKSLLVDACNRVGDCLFYQRDYAGASKAYDKANGYGSDLHGTDYSVYRMAIISGLRKKYGEKISILQKLLTRYPSSDLVDDAMYEMARAYMESGDNPRAIAVLEDICTKYKRANPIVRKARLQIAMLQYNSGDLQNAVDNFKLIVSTYPKSEEAATALSTLEIIMVDNNRVEEFNAIAKSAGRTSAVKEDSLSYKACERIYFKNDFETAVPNFEKYLKNYPDGKYASIAKYYLANCYLQTGDKAKSLQLYKSIVDDPANPNLQLTLQRAAAMSYENGDYKPAAGLYQSLLETGDAETRSEARSGILRCAYKLNDWPVVRKAADAVIAEGNPNSEIIPEARYYRLKAGMAMDSAVSAMLEDVEFLAADTRSAYGAEAKYLLMEHFALAKDYTRAESEFFDFVEKGTPYFYWLAKAFLLVSDVYVEQGKYFEAKQYLQSLKDNYADMESDIADGLAKRMKAIEKHEKENVSE</sequence>
<dbReference type="SUPFAM" id="SSF48452">
    <property type="entry name" value="TPR-like"/>
    <property type="match status" value="3"/>
</dbReference>
<dbReference type="InterPro" id="IPR011990">
    <property type="entry name" value="TPR-like_helical_dom_sf"/>
</dbReference>
<protein>
    <submittedName>
        <fullName evidence="4">Tetratricopeptide repeat protein</fullName>
    </submittedName>
</protein>
<dbReference type="Pfam" id="PF13525">
    <property type="entry name" value="YfiO"/>
    <property type="match status" value="1"/>
</dbReference>
<dbReference type="Gene3D" id="1.25.40.10">
    <property type="entry name" value="Tetratricopeptide repeat domain"/>
    <property type="match status" value="6"/>
</dbReference>
<evidence type="ECO:0000256" key="1">
    <source>
        <dbReference type="ARBA" id="ARBA00022729"/>
    </source>
</evidence>
<dbReference type="AlphaFoldDB" id="A0A9D9EHR7"/>
<feature type="domain" description="Outer membrane lipoprotein BamD-like" evidence="3">
    <location>
        <begin position="590"/>
        <end position="707"/>
    </location>
</feature>
<feature type="signal peptide" evidence="2">
    <location>
        <begin position="1"/>
        <end position="22"/>
    </location>
</feature>
<gene>
    <name evidence="4" type="ORF">IAC32_07155</name>
</gene>
<dbReference type="Pfam" id="PF13181">
    <property type="entry name" value="TPR_8"/>
    <property type="match status" value="1"/>
</dbReference>
<dbReference type="SUPFAM" id="SSF81901">
    <property type="entry name" value="HCP-like"/>
    <property type="match status" value="1"/>
</dbReference>
<name>A0A9D9EHR7_9BACT</name>
<keyword evidence="1 2" id="KW-0732">Signal</keyword>
<dbReference type="EMBL" id="JADIMR010000105">
    <property type="protein sequence ID" value="MBO8447502.1"/>
    <property type="molecule type" value="Genomic_DNA"/>
</dbReference>
<dbReference type="PANTHER" id="PTHR12558:SF44">
    <property type="entry name" value="TETRATRICOPEPTIDE REPEAT-CONTAINING PROTEIN"/>
    <property type="match status" value="1"/>
</dbReference>
<reference evidence="4" key="2">
    <citation type="journal article" date="2021" name="PeerJ">
        <title>Extensive microbial diversity within the chicken gut microbiome revealed by metagenomics and culture.</title>
        <authorList>
            <person name="Gilroy R."/>
            <person name="Ravi A."/>
            <person name="Getino M."/>
            <person name="Pursley I."/>
            <person name="Horton D.L."/>
            <person name="Alikhan N.F."/>
            <person name="Baker D."/>
            <person name="Gharbi K."/>
            <person name="Hall N."/>
            <person name="Watson M."/>
            <person name="Adriaenssens E.M."/>
            <person name="Foster-Nyarko E."/>
            <person name="Jarju S."/>
            <person name="Secka A."/>
            <person name="Antonio M."/>
            <person name="Oren A."/>
            <person name="Chaudhuri R.R."/>
            <person name="La Ragione R."/>
            <person name="Hildebrand F."/>
            <person name="Pallen M.J."/>
        </authorList>
    </citation>
    <scope>NUCLEOTIDE SEQUENCE</scope>
    <source>
        <strain evidence="4">D3-1215</strain>
    </source>
</reference>
<dbReference type="Proteomes" id="UP000823637">
    <property type="component" value="Unassembled WGS sequence"/>
</dbReference>
<dbReference type="InterPro" id="IPR019734">
    <property type="entry name" value="TPR_rpt"/>
</dbReference>
<reference evidence="4" key="1">
    <citation type="submission" date="2020-10" db="EMBL/GenBank/DDBJ databases">
        <authorList>
            <person name="Gilroy R."/>
        </authorList>
    </citation>
    <scope>NUCLEOTIDE SEQUENCE</scope>
    <source>
        <strain evidence="4">D3-1215</strain>
    </source>
</reference>
<dbReference type="GO" id="GO:0051301">
    <property type="term" value="P:cell division"/>
    <property type="evidence" value="ECO:0007669"/>
    <property type="project" value="TreeGrafter"/>
</dbReference>
<evidence type="ECO:0000313" key="5">
    <source>
        <dbReference type="Proteomes" id="UP000823637"/>
    </source>
</evidence>
<organism evidence="4 5">
    <name type="scientific">Candidatus Enterocola intestinipullorum</name>
    <dbReference type="NCBI Taxonomy" id="2840783"/>
    <lineage>
        <taxon>Bacteria</taxon>
        <taxon>Pseudomonadati</taxon>
        <taxon>Bacteroidota</taxon>
        <taxon>Bacteroidia</taxon>
        <taxon>Bacteroidales</taxon>
        <taxon>Candidatus Enterocola</taxon>
    </lineage>
</organism>
<comment type="caution">
    <text evidence="4">The sequence shown here is derived from an EMBL/GenBank/DDBJ whole genome shotgun (WGS) entry which is preliminary data.</text>
</comment>
<dbReference type="Pfam" id="PF13174">
    <property type="entry name" value="TPR_6"/>
    <property type="match status" value="1"/>
</dbReference>
<accession>A0A9D9EHR7</accession>
<dbReference type="Pfam" id="PF13432">
    <property type="entry name" value="TPR_16"/>
    <property type="match status" value="3"/>
</dbReference>
<feature type="chain" id="PRO_5038702206" evidence="2">
    <location>
        <begin position="23"/>
        <end position="1015"/>
    </location>
</feature>
<dbReference type="InterPro" id="IPR039565">
    <property type="entry name" value="BamD-like"/>
</dbReference>
<dbReference type="SMART" id="SM00028">
    <property type="entry name" value="TPR"/>
    <property type="match status" value="7"/>
</dbReference>